<gene>
    <name evidence="1" type="ORF">BDP55DRAFT_726792</name>
</gene>
<evidence type="ECO:0000313" key="1">
    <source>
        <dbReference type="EMBL" id="KAK1687882.1"/>
    </source>
</evidence>
<dbReference type="AlphaFoldDB" id="A0AAJ0EZX1"/>
<sequence>MSDDDFSWYWPFSVPDIQESTRPFMPEQTLCISCDTRRARVCAFQAGKENDASLYNDENKIGVLRLHHKDQLESFPSLDAGWAAAKEVELMAICRVRNYERTFDDIRPIAATEEYVVLWVEWIDGVAYRLASGHADKAAWEGLPLEDVSLILG</sequence>
<reference evidence="1" key="1">
    <citation type="submission" date="2021-06" db="EMBL/GenBank/DDBJ databases">
        <title>Comparative genomics, transcriptomics and evolutionary studies reveal genomic signatures of adaptation to plant cell wall in hemibiotrophic fungi.</title>
        <authorList>
            <consortium name="DOE Joint Genome Institute"/>
            <person name="Baroncelli R."/>
            <person name="Diaz J.F."/>
            <person name="Benocci T."/>
            <person name="Peng M."/>
            <person name="Battaglia E."/>
            <person name="Haridas S."/>
            <person name="Andreopoulos W."/>
            <person name="Labutti K."/>
            <person name="Pangilinan J."/>
            <person name="Floch G.L."/>
            <person name="Makela M.R."/>
            <person name="Henrissat B."/>
            <person name="Grigoriev I.V."/>
            <person name="Crouch J.A."/>
            <person name="De Vries R.P."/>
            <person name="Sukno S.A."/>
            <person name="Thon M.R."/>
        </authorList>
    </citation>
    <scope>NUCLEOTIDE SEQUENCE</scope>
    <source>
        <strain evidence="1">CBS 193.32</strain>
    </source>
</reference>
<dbReference type="GeneID" id="85463720"/>
<accession>A0AAJ0EZX1</accession>
<keyword evidence="2" id="KW-1185">Reference proteome</keyword>
<dbReference type="RefSeq" id="XP_060431577.1">
    <property type="nucleotide sequence ID" value="XM_060579194.1"/>
</dbReference>
<comment type="caution">
    <text evidence="1">The sequence shown here is derived from an EMBL/GenBank/DDBJ whole genome shotgun (WGS) entry which is preliminary data.</text>
</comment>
<name>A0AAJ0EZX1_9PEZI</name>
<dbReference type="EMBL" id="JAHMHR010000013">
    <property type="protein sequence ID" value="KAK1687882.1"/>
    <property type="molecule type" value="Genomic_DNA"/>
</dbReference>
<protein>
    <submittedName>
        <fullName evidence="1">Uncharacterized protein</fullName>
    </submittedName>
</protein>
<dbReference type="Proteomes" id="UP001224890">
    <property type="component" value="Unassembled WGS sequence"/>
</dbReference>
<evidence type="ECO:0000313" key="2">
    <source>
        <dbReference type="Proteomes" id="UP001224890"/>
    </source>
</evidence>
<organism evidence="1 2">
    <name type="scientific">Colletotrichum godetiae</name>
    <dbReference type="NCBI Taxonomy" id="1209918"/>
    <lineage>
        <taxon>Eukaryota</taxon>
        <taxon>Fungi</taxon>
        <taxon>Dikarya</taxon>
        <taxon>Ascomycota</taxon>
        <taxon>Pezizomycotina</taxon>
        <taxon>Sordariomycetes</taxon>
        <taxon>Hypocreomycetidae</taxon>
        <taxon>Glomerellales</taxon>
        <taxon>Glomerellaceae</taxon>
        <taxon>Colletotrichum</taxon>
        <taxon>Colletotrichum acutatum species complex</taxon>
    </lineage>
</organism>
<proteinExistence type="predicted"/>